<dbReference type="PROSITE" id="PS01039">
    <property type="entry name" value="SBP_BACTERIAL_3"/>
    <property type="match status" value="1"/>
</dbReference>
<dbReference type="EMBL" id="AOMT01000043">
    <property type="protein sequence ID" value="KDN24344.1"/>
    <property type="molecule type" value="Genomic_DNA"/>
</dbReference>
<dbReference type="InterPro" id="IPR018313">
    <property type="entry name" value="SBP_3_CS"/>
</dbReference>
<sequence length="258" mass="27414">MKLKLLSALALTALVSACGGDKEAAPTNSNQIRIATEGAYAPFNYTNTDGSLGGFDVDIANALCAKMAAECTIEAQDWDGIIPALKAGKFDAIVSSMSVTPERIEQVDFTEPYFANTLVFLAKKDSAFNPANASEIEAAKITAQGSTISSQWLSQAHPSITPQLHGSLDGAFMDLGNGRVDIMISDKLPALTWLKSDLGKSFGIKGDDIDINDKFAIAVNKGDAELAGKFNKALADIKADGTYDEIVVEHFGQEMLTK</sequence>
<dbReference type="Proteomes" id="UP000035860">
    <property type="component" value="Unassembled WGS sequence"/>
</dbReference>
<feature type="domain" description="Solute-binding protein family 3/N-terminal" evidence="6">
    <location>
        <begin position="31"/>
        <end position="254"/>
    </location>
</feature>
<dbReference type="SMART" id="SM00062">
    <property type="entry name" value="PBPb"/>
    <property type="match status" value="1"/>
</dbReference>
<protein>
    <submittedName>
        <fullName evidence="7">Family 3 extracellular solute-binding protein</fullName>
    </submittedName>
</protein>
<dbReference type="eggNOG" id="COG0834">
    <property type="taxonomic scope" value="Bacteria"/>
</dbReference>
<dbReference type="Gene3D" id="3.40.190.10">
    <property type="entry name" value="Periplasmic binding protein-like II"/>
    <property type="match status" value="2"/>
</dbReference>
<name>A0A066UJK2_9GAMM</name>
<reference evidence="7 8" key="1">
    <citation type="journal article" date="2014" name="Genome Announc.">
        <title>Draft Genome Sequence of Moraxella bovoculi Strain 237T (ATCC BAA-1259T) Isolated from a Calf with Infectious Bovine Keratoconjunctivitis.</title>
        <authorList>
            <person name="Calcutt M.J."/>
            <person name="Foecking M.F."/>
            <person name="Martin N.T."/>
            <person name="Mhlanga-Mutangadura T."/>
            <person name="Reilly T.J."/>
        </authorList>
    </citation>
    <scope>NUCLEOTIDE SEQUENCE [LARGE SCALE GENOMIC DNA]</scope>
    <source>
        <strain evidence="7 8">237</strain>
    </source>
</reference>
<dbReference type="Pfam" id="PF00497">
    <property type="entry name" value="SBP_bac_3"/>
    <property type="match status" value="1"/>
</dbReference>
<evidence type="ECO:0000256" key="1">
    <source>
        <dbReference type="ARBA" id="ARBA00004196"/>
    </source>
</evidence>
<evidence type="ECO:0000256" key="5">
    <source>
        <dbReference type="SAM" id="SignalP"/>
    </source>
</evidence>
<dbReference type="InterPro" id="IPR001638">
    <property type="entry name" value="Solute-binding_3/MltF_N"/>
</dbReference>
<organism evidence="7 8">
    <name type="scientific">Moraxella bovoculi 237</name>
    <dbReference type="NCBI Taxonomy" id="743974"/>
    <lineage>
        <taxon>Bacteria</taxon>
        <taxon>Pseudomonadati</taxon>
        <taxon>Pseudomonadota</taxon>
        <taxon>Gammaproteobacteria</taxon>
        <taxon>Moraxellales</taxon>
        <taxon>Moraxellaceae</taxon>
        <taxon>Moraxella</taxon>
    </lineage>
</organism>
<dbReference type="OrthoDB" id="9768183at2"/>
<dbReference type="PROSITE" id="PS51257">
    <property type="entry name" value="PROKAR_LIPOPROTEIN"/>
    <property type="match status" value="1"/>
</dbReference>
<feature type="signal peptide" evidence="5">
    <location>
        <begin position="1"/>
        <end position="24"/>
    </location>
</feature>
<proteinExistence type="inferred from homology"/>
<evidence type="ECO:0000259" key="6">
    <source>
        <dbReference type="SMART" id="SM00062"/>
    </source>
</evidence>
<evidence type="ECO:0000256" key="3">
    <source>
        <dbReference type="ARBA" id="ARBA00022729"/>
    </source>
</evidence>
<dbReference type="SUPFAM" id="SSF53850">
    <property type="entry name" value="Periplasmic binding protein-like II"/>
    <property type="match status" value="1"/>
</dbReference>
<comment type="caution">
    <text evidence="7">The sequence shown here is derived from an EMBL/GenBank/DDBJ whole genome shotgun (WGS) entry which is preliminary data.</text>
</comment>
<dbReference type="RefSeq" id="WP_036367015.1">
    <property type="nucleotide sequence ID" value="NZ_AOMT01000043.1"/>
</dbReference>
<gene>
    <name evidence="7" type="ORF">MBO_09368</name>
</gene>
<accession>A0A066UJK2</accession>
<keyword evidence="8" id="KW-1185">Reference proteome</keyword>
<comment type="subcellular location">
    <subcellularLocation>
        <location evidence="1">Cell envelope</location>
    </subcellularLocation>
</comment>
<evidence type="ECO:0000313" key="8">
    <source>
        <dbReference type="Proteomes" id="UP000035860"/>
    </source>
</evidence>
<comment type="similarity">
    <text evidence="2 4">Belongs to the bacterial solute-binding protein 3 family.</text>
</comment>
<keyword evidence="3 5" id="KW-0732">Signal</keyword>
<dbReference type="GO" id="GO:0030313">
    <property type="term" value="C:cell envelope"/>
    <property type="evidence" value="ECO:0007669"/>
    <property type="project" value="UniProtKB-SubCell"/>
</dbReference>
<evidence type="ECO:0000256" key="2">
    <source>
        <dbReference type="ARBA" id="ARBA00010333"/>
    </source>
</evidence>
<dbReference type="AlphaFoldDB" id="A0A066UJK2"/>
<feature type="chain" id="PRO_5001627271" evidence="5">
    <location>
        <begin position="25"/>
        <end position="258"/>
    </location>
</feature>
<evidence type="ECO:0000256" key="4">
    <source>
        <dbReference type="RuleBase" id="RU003744"/>
    </source>
</evidence>
<dbReference type="PANTHER" id="PTHR35936">
    <property type="entry name" value="MEMBRANE-BOUND LYTIC MUREIN TRANSGLYCOSYLASE F"/>
    <property type="match status" value="1"/>
</dbReference>
<evidence type="ECO:0000313" key="7">
    <source>
        <dbReference type="EMBL" id="KDN24344.1"/>
    </source>
</evidence>
<dbReference type="PANTHER" id="PTHR35936:SF17">
    <property type="entry name" value="ARGININE-BINDING EXTRACELLULAR PROTEIN ARTP"/>
    <property type="match status" value="1"/>
</dbReference>